<organism evidence="1">
    <name type="scientific">Thermosporothrix sp. COM3</name>
    <dbReference type="NCBI Taxonomy" id="2490863"/>
    <lineage>
        <taxon>Bacteria</taxon>
        <taxon>Bacillati</taxon>
        <taxon>Chloroflexota</taxon>
        <taxon>Ktedonobacteria</taxon>
        <taxon>Ktedonobacterales</taxon>
        <taxon>Thermosporotrichaceae</taxon>
        <taxon>Thermosporothrix</taxon>
    </lineage>
</organism>
<reference evidence="1" key="1">
    <citation type="submission" date="2018-12" db="EMBL/GenBank/DDBJ databases">
        <title>Novel natural products biosynthetic potential of the class Ktedonobacteria.</title>
        <authorList>
            <person name="Zheng Y."/>
            <person name="Saitou A."/>
            <person name="Wang C.M."/>
            <person name="Toyoda A."/>
            <person name="Minakuchi Y."/>
            <person name="Sekiguchi Y."/>
            <person name="Ueda K."/>
            <person name="Takano H."/>
            <person name="Sakai Y."/>
            <person name="Yokota A."/>
            <person name="Yabe S."/>
        </authorList>
    </citation>
    <scope>NUCLEOTIDE SEQUENCE</scope>
    <source>
        <strain evidence="1">COM3</strain>
    </source>
</reference>
<dbReference type="GO" id="GO:0016791">
    <property type="term" value="F:phosphatase activity"/>
    <property type="evidence" value="ECO:0007669"/>
    <property type="project" value="TreeGrafter"/>
</dbReference>
<dbReference type="PANTHER" id="PTHR48100:SF1">
    <property type="entry name" value="HISTIDINE PHOSPHATASE FAMILY PROTEIN-RELATED"/>
    <property type="match status" value="1"/>
</dbReference>
<gene>
    <name evidence="1" type="ORF">KTC_59610</name>
</gene>
<dbReference type="SUPFAM" id="SSF53254">
    <property type="entry name" value="Phosphoglycerate mutase-like"/>
    <property type="match status" value="1"/>
</dbReference>
<dbReference type="Gene3D" id="3.40.50.1240">
    <property type="entry name" value="Phosphoglycerate mutase-like"/>
    <property type="match status" value="1"/>
</dbReference>
<accession>A0A455SU23</accession>
<dbReference type="EMBL" id="AP019376">
    <property type="protein sequence ID" value="BBH91210.1"/>
    <property type="molecule type" value="Genomic_DNA"/>
</dbReference>
<dbReference type="GO" id="GO:0005737">
    <property type="term" value="C:cytoplasm"/>
    <property type="evidence" value="ECO:0007669"/>
    <property type="project" value="TreeGrafter"/>
</dbReference>
<dbReference type="AlphaFoldDB" id="A0A455SU23"/>
<dbReference type="Pfam" id="PF00300">
    <property type="entry name" value="His_Phos_1"/>
    <property type="match status" value="1"/>
</dbReference>
<name>A0A455SU23_9CHLR</name>
<dbReference type="PANTHER" id="PTHR48100">
    <property type="entry name" value="BROAD-SPECIFICITY PHOSPHATASE YOR283W-RELATED"/>
    <property type="match status" value="1"/>
</dbReference>
<protein>
    <submittedName>
        <fullName evidence="1">Phosphoglycerate mutase</fullName>
    </submittedName>
</protein>
<evidence type="ECO:0000313" key="1">
    <source>
        <dbReference type="EMBL" id="BBH91210.1"/>
    </source>
</evidence>
<dbReference type="SMART" id="SM00855">
    <property type="entry name" value="PGAM"/>
    <property type="match status" value="1"/>
</dbReference>
<dbReference type="InterPro" id="IPR013078">
    <property type="entry name" value="His_Pase_superF_clade-1"/>
</dbReference>
<dbReference type="InterPro" id="IPR050275">
    <property type="entry name" value="PGM_Phosphatase"/>
</dbReference>
<dbReference type="InterPro" id="IPR029033">
    <property type="entry name" value="His_PPase_superfam"/>
</dbReference>
<proteinExistence type="predicted"/>
<dbReference type="CDD" id="cd07067">
    <property type="entry name" value="HP_PGM_like"/>
    <property type="match status" value="1"/>
</dbReference>
<sequence>MEKVIYIVRHCEALGQAPEAPLSVRGKEQAEELAAFLLQQTSIERIISSPYKRAVDSIAPLARELGLEIELDERLKERVLSAGPLENWLECLRQSFVDVDLCFEGGESGRAAQKRARAVVQEALATPAQSTLLVSHGNLTALLLHSFDTSYGFETWKMMTNPDVFCVTMKALPIVERIWQKR</sequence>